<dbReference type="EMBL" id="JBHSMD010000006">
    <property type="protein sequence ID" value="MFC5494795.1"/>
    <property type="molecule type" value="Genomic_DNA"/>
</dbReference>
<dbReference type="PANTHER" id="PTHR42698:SF1">
    <property type="entry name" value="GTPASE ERA, MITOCHONDRIAL"/>
    <property type="match status" value="1"/>
</dbReference>
<feature type="region of interest" description="Disordered" evidence="1">
    <location>
        <begin position="547"/>
        <end position="572"/>
    </location>
</feature>
<organism evidence="3 4">
    <name type="scientific">Nocardioides caricicola</name>
    <dbReference type="NCBI Taxonomy" id="634770"/>
    <lineage>
        <taxon>Bacteria</taxon>
        <taxon>Bacillati</taxon>
        <taxon>Actinomycetota</taxon>
        <taxon>Actinomycetes</taxon>
        <taxon>Propionibacteriales</taxon>
        <taxon>Nocardioidaceae</taxon>
        <taxon>Nocardioides</taxon>
    </lineage>
</organism>
<sequence length="572" mass="61608">MTVSSDQNTRMLTALVRLRGALQEARLPLDVAGVEQHRVELEQMIDQLEDYVIPRQMSVEAPLLVVVGGSTGAGKSTLVNSLVGRRVTTSGVLRPTTRSPVLVHHPDDAHWFGQDRLLPDLVRIDHVTDDHGSLQLVASDTVPAGLAILDAPDIDSVEEHNRTLAGQLLATADLWLFVTSAARYSDQVPWEHLKRAAERSTAVAVVLDRTAADAVPTVAAHLARMLASRGLKDSPLFTVAEATLDEEGLLPAAEVAEIRSWLVSLASDSGARGAVVRQTLDGTIRTLARRTHVLADAFQEQVSAAEQLRAAATSAYDDAAAELAAQTGDGTLLRGELLARWQELIGTGELLRSLDRPVGRLRGRVVSAVKGAPQQADRVTLAVESALENLVLDHAELAAARTRAAWEESDAGRALVAGEPTFGRAGADLRRRAEAEVRAWQDELHGLIRAEGADHAGKFLAHGVPALGVALSVLVFARRAQALHDADLGRTLLDAVLGPETVAGLVERAGASLERRMAELIERERGRRLEILDGLDLPEAVAEQLRAASRRVDDRRFEQTMGRADDTDRDTP</sequence>
<dbReference type="InterPro" id="IPR045063">
    <property type="entry name" value="Dynamin_N"/>
</dbReference>
<name>A0ABW0N2D7_9ACTN</name>
<gene>
    <name evidence="3" type="ORF">ACFPKY_16920</name>
</gene>
<evidence type="ECO:0000313" key="3">
    <source>
        <dbReference type="EMBL" id="MFC5494795.1"/>
    </source>
</evidence>
<dbReference type="PANTHER" id="PTHR42698">
    <property type="entry name" value="GTPASE ERA"/>
    <property type="match status" value="1"/>
</dbReference>
<feature type="compositionally biased region" description="Basic and acidic residues" evidence="1">
    <location>
        <begin position="550"/>
        <end position="572"/>
    </location>
</feature>
<evidence type="ECO:0000259" key="2">
    <source>
        <dbReference type="Pfam" id="PF00350"/>
    </source>
</evidence>
<accession>A0ABW0N2D7</accession>
<dbReference type="Gene3D" id="3.40.50.300">
    <property type="entry name" value="P-loop containing nucleotide triphosphate hydrolases"/>
    <property type="match status" value="1"/>
</dbReference>
<proteinExistence type="predicted"/>
<dbReference type="InterPro" id="IPR027417">
    <property type="entry name" value="P-loop_NTPase"/>
</dbReference>
<keyword evidence="4" id="KW-1185">Reference proteome</keyword>
<dbReference type="RefSeq" id="WP_345176061.1">
    <property type="nucleotide sequence ID" value="NZ_BAABFQ010000005.1"/>
</dbReference>
<comment type="caution">
    <text evidence="3">The sequence shown here is derived from an EMBL/GenBank/DDBJ whole genome shotgun (WGS) entry which is preliminary data.</text>
</comment>
<reference evidence="4" key="1">
    <citation type="journal article" date="2019" name="Int. J. Syst. Evol. Microbiol.">
        <title>The Global Catalogue of Microorganisms (GCM) 10K type strain sequencing project: providing services to taxonomists for standard genome sequencing and annotation.</title>
        <authorList>
            <consortium name="The Broad Institute Genomics Platform"/>
            <consortium name="The Broad Institute Genome Sequencing Center for Infectious Disease"/>
            <person name="Wu L."/>
            <person name="Ma J."/>
        </authorList>
    </citation>
    <scope>NUCLEOTIDE SEQUENCE [LARGE SCALE GENOMIC DNA]</scope>
    <source>
        <strain evidence="4">KACC 13778</strain>
    </source>
</reference>
<dbReference type="CDD" id="cd00882">
    <property type="entry name" value="Ras_like_GTPase"/>
    <property type="match status" value="1"/>
</dbReference>
<evidence type="ECO:0000313" key="4">
    <source>
        <dbReference type="Proteomes" id="UP001595956"/>
    </source>
</evidence>
<dbReference type="InterPro" id="IPR005662">
    <property type="entry name" value="GTPase_Era-like"/>
</dbReference>
<dbReference type="Pfam" id="PF00350">
    <property type="entry name" value="Dynamin_N"/>
    <property type="match status" value="1"/>
</dbReference>
<dbReference type="Proteomes" id="UP001595956">
    <property type="component" value="Unassembled WGS sequence"/>
</dbReference>
<dbReference type="SUPFAM" id="SSF52540">
    <property type="entry name" value="P-loop containing nucleoside triphosphate hydrolases"/>
    <property type="match status" value="1"/>
</dbReference>
<protein>
    <submittedName>
        <fullName evidence="3">Dynamin family protein</fullName>
    </submittedName>
</protein>
<evidence type="ECO:0000256" key="1">
    <source>
        <dbReference type="SAM" id="MobiDB-lite"/>
    </source>
</evidence>
<feature type="domain" description="Dynamin N-terminal" evidence="2">
    <location>
        <begin position="65"/>
        <end position="200"/>
    </location>
</feature>